<dbReference type="GO" id="GO:0045004">
    <property type="term" value="P:DNA replication proofreading"/>
    <property type="evidence" value="ECO:0007669"/>
    <property type="project" value="TreeGrafter"/>
</dbReference>
<dbReference type="Gene3D" id="3.30.420.10">
    <property type="entry name" value="Ribonuclease H-like superfamily/Ribonuclease H"/>
    <property type="match status" value="1"/>
</dbReference>
<dbReference type="CDD" id="cd06127">
    <property type="entry name" value="DEDDh"/>
    <property type="match status" value="1"/>
</dbReference>
<gene>
    <name evidence="2" type="ORF">COW88_02705</name>
</gene>
<sequence>MKKHNLAFIDLETTGFDSEKHEIIEIGAVVAKHIPRDGRGPSLEKVLEFDIKVKPERLEDAEPDALDVNGYNDADWLFASDLKSAMQALADKTEGANMVAQNVSFDAGFLDAAFRKTGVENKMRRFRLDLLSMYFAKTYDDTGVYRYNLGTLCERFGVENAKAHTALSDARAAFEVYKKLLEA</sequence>
<dbReference type="PANTHER" id="PTHR30231">
    <property type="entry name" value="DNA POLYMERASE III SUBUNIT EPSILON"/>
    <property type="match status" value="1"/>
</dbReference>
<evidence type="ECO:0000259" key="1">
    <source>
        <dbReference type="SMART" id="SM00479"/>
    </source>
</evidence>
<dbReference type="GO" id="GO:0005829">
    <property type="term" value="C:cytosol"/>
    <property type="evidence" value="ECO:0007669"/>
    <property type="project" value="TreeGrafter"/>
</dbReference>
<dbReference type="InterPro" id="IPR013520">
    <property type="entry name" value="Ribonucl_H"/>
</dbReference>
<dbReference type="NCBIfam" id="TIGR00573">
    <property type="entry name" value="dnaq"/>
    <property type="match status" value="1"/>
</dbReference>
<dbReference type="InterPro" id="IPR036397">
    <property type="entry name" value="RNaseH_sf"/>
</dbReference>
<dbReference type="PANTHER" id="PTHR30231:SF41">
    <property type="entry name" value="DNA POLYMERASE III SUBUNIT EPSILON"/>
    <property type="match status" value="1"/>
</dbReference>
<dbReference type="GO" id="GO:0003677">
    <property type="term" value="F:DNA binding"/>
    <property type="evidence" value="ECO:0007669"/>
    <property type="project" value="InterPro"/>
</dbReference>
<dbReference type="AlphaFoldDB" id="A0A2H0CTU1"/>
<dbReference type="Pfam" id="PF00929">
    <property type="entry name" value="RNase_T"/>
    <property type="match status" value="1"/>
</dbReference>
<name>A0A2H0CTU1_9BACT</name>
<protein>
    <recommendedName>
        <fullName evidence="1">Exonuclease domain-containing protein</fullName>
    </recommendedName>
</protein>
<dbReference type="SMART" id="SM00479">
    <property type="entry name" value="EXOIII"/>
    <property type="match status" value="1"/>
</dbReference>
<comment type="caution">
    <text evidence="2">The sequence shown here is derived from an EMBL/GenBank/DDBJ whole genome shotgun (WGS) entry which is preliminary data.</text>
</comment>
<dbReference type="GO" id="GO:0003887">
    <property type="term" value="F:DNA-directed DNA polymerase activity"/>
    <property type="evidence" value="ECO:0007669"/>
    <property type="project" value="InterPro"/>
</dbReference>
<dbReference type="Proteomes" id="UP000230638">
    <property type="component" value="Unassembled WGS sequence"/>
</dbReference>
<organism evidence="2 3">
    <name type="scientific">Candidatus Lloydbacteria bacterium CG22_combo_CG10-13_8_21_14_all_47_15</name>
    <dbReference type="NCBI Taxonomy" id="1974635"/>
    <lineage>
        <taxon>Bacteria</taxon>
        <taxon>Candidatus Lloydiibacteriota</taxon>
    </lineage>
</organism>
<accession>A0A2H0CTU1</accession>
<feature type="domain" description="Exonuclease" evidence="1">
    <location>
        <begin position="5"/>
        <end position="183"/>
    </location>
</feature>
<reference evidence="2 3" key="1">
    <citation type="submission" date="2017-09" db="EMBL/GenBank/DDBJ databases">
        <title>Depth-based differentiation of microbial function through sediment-hosted aquifers and enrichment of novel symbionts in the deep terrestrial subsurface.</title>
        <authorList>
            <person name="Probst A.J."/>
            <person name="Ladd B."/>
            <person name="Jarett J.K."/>
            <person name="Geller-Mcgrath D.E."/>
            <person name="Sieber C.M."/>
            <person name="Emerson J.B."/>
            <person name="Anantharaman K."/>
            <person name="Thomas B.C."/>
            <person name="Malmstrom R."/>
            <person name="Stieglmeier M."/>
            <person name="Klingl A."/>
            <person name="Woyke T."/>
            <person name="Ryan C.M."/>
            <person name="Banfield J.F."/>
        </authorList>
    </citation>
    <scope>NUCLEOTIDE SEQUENCE [LARGE SCALE GENOMIC DNA]</scope>
    <source>
        <strain evidence="2">CG22_combo_CG10-13_8_21_14_all_47_15</strain>
    </source>
</reference>
<dbReference type="EMBL" id="PCTL01000026">
    <property type="protein sequence ID" value="PIP73276.1"/>
    <property type="molecule type" value="Genomic_DNA"/>
</dbReference>
<dbReference type="InterPro" id="IPR012337">
    <property type="entry name" value="RNaseH-like_sf"/>
</dbReference>
<evidence type="ECO:0000313" key="3">
    <source>
        <dbReference type="Proteomes" id="UP000230638"/>
    </source>
</evidence>
<proteinExistence type="predicted"/>
<dbReference type="InterPro" id="IPR006054">
    <property type="entry name" value="DnaQ"/>
</dbReference>
<dbReference type="SUPFAM" id="SSF53098">
    <property type="entry name" value="Ribonuclease H-like"/>
    <property type="match status" value="1"/>
</dbReference>
<dbReference type="GO" id="GO:0008408">
    <property type="term" value="F:3'-5' exonuclease activity"/>
    <property type="evidence" value="ECO:0007669"/>
    <property type="project" value="TreeGrafter"/>
</dbReference>
<evidence type="ECO:0000313" key="2">
    <source>
        <dbReference type="EMBL" id="PIP73276.1"/>
    </source>
</evidence>